<name>A0A2I0IU01_PUNGR</name>
<evidence type="ECO:0000313" key="2">
    <source>
        <dbReference type="Proteomes" id="UP000233551"/>
    </source>
</evidence>
<evidence type="ECO:0000313" key="1">
    <source>
        <dbReference type="EMBL" id="PKI47479.1"/>
    </source>
</evidence>
<dbReference type="Proteomes" id="UP000233551">
    <property type="component" value="Unassembled WGS sequence"/>
</dbReference>
<reference evidence="1 2" key="1">
    <citation type="submission" date="2017-11" db="EMBL/GenBank/DDBJ databases">
        <title>De-novo sequencing of pomegranate (Punica granatum L.) genome.</title>
        <authorList>
            <person name="Akparov Z."/>
            <person name="Amiraslanov A."/>
            <person name="Hajiyeva S."/>
            <person name="Abbasov M."/>
            <person name="Kaur K."/>
            <person name="Hamwieh A."/>
            <person name="Solovyev V."/>
            <person name="Salamov A."/>
            <person name="Braich B."/>
            <person name="Kosarev P."/>
            <person name="Mahmoud A."/>
            <person name="Hajiyev E."/>
            <person name="Babayeva S."/>
            <person name="Izzatullayeva V."/>
            <person name="Mammadov A."/>
            <person name="Mammadov A."/>
            <person name="Sharifova S."/>
            <person name="Ojaghi J."/>
            <person name="Eynullazada K."/>
            <person name="Bayramov B."/>
            <person name="Abdulazimova A."/>
            <person name="Shahmuradov I."/>
        </authorList>
    </citation>
    <scope>NUCLEOTIDE SEQUENCE [LARGE SCALE GENOMIC DNA]</scope>
    <source>
        <strain evidence="2">cv. AG2017</strain>
        <tissue evidence="1">Leaf</tissue>
    </source>
</reference>
<protein>
    <submittedName>
        <fullName evidence="1">Uncharacterized protein</fullName>
    </submittedName>
</protein>
<keyword evidence="2" id="KW-1185">Reference proteome</keyword>
<proteinExistence type="predicted"/>
<organism evidence="1 2">
    <name type="scientific">Punica granatum</name>
    <name type="common">Pomegranate</name>
    <dbReference type="NCBI Taxonomy" id="22663"/>
    <lineage>
        <taxon>Eukaryota</taxon>
        <taxon>Viridiplantae</taxon>
        <taxon>Streptophyta</taxon>
        <taxon>Embryophyta</taxon>
        <taxon>Tracheophyta</taxon>
        <taxon>Spermatophyta</taxon>
        <taxon>Magnoliopsida</taxon>
        <taxon>eudicotyledons</taxon>
        <taxon>Gunneridae</taxon>
        <taxon>Pentapetalae</taxon>
        <taxon>rosids</taxon>
        <taxon>malvids</taxon>
        <taxon>Myrtales</taxon>
        <taxon>Lythraceae</taxon>
        <taxon>Punica</taxon>
    </lineage>
</organism>
<dbReference type="EMBL" id="PGOL01002496">
    <property type="protein sequence ID" value="PKI47479.1"/>
    <property type="molecule type" value="Genomic_DNA"/>
</dbReference>
<gene>
    <name evidence="1" type="ORF">CRG98_032069</name>
</gene>
<sequence length="60" mass="6357">MELNGWSLGDLIILTCLLVAGGARGIRASLVGDQALYRTSVVVVLAFDKLVSNYPSSGLY</sequence>
<dbReference type="AlphaFoldDB" id="A0A2I0IU01"/>
<comment type="caution">
    <text evidence="1">The sequence shown here is derived from an EMBL/GenBank/DDBJ whole genome shotgun (WGS) entry which is preliminary data.</text>
</comment>
<accession>A0A2I0IU01</accession>